<dbReference type="EMBL" id="JBEDUW010000007">
    <property type="protein sequence ID" value="KAK9912105.1"/>
    <property type="molecule type" value="Genomic_DNA"/>
</dbReference>
<accession>A0AAW1VW79</accession>
<name>A0AAW1VW79_RUBAR</name>
<gene>
    <name evidence="2" type="ORF">M0R45_035979</name>
</gene>
<proteinExistence type="predicted"/>
<sequence>MAREGRCSGNEEDCGADRCNLAVKGLHGQQLAGGCELVDLLNCCRATVVFGCALLVNEKEETYLWLLECFLTSMYGKKPISVITDGDDAMHNAVARLIPDARHQLCSWHIGRNVCSNLKGVDTQRDFCHLIFAGLTIEEWEAG</sequence>
<dbReference type="PANTHER" id="PTHR47718:SF13">
    <property type="entry name" value="OS09G0290500 PROTEIN"/>
    <property type="match status" value="1"/>
</dbReference>
<dbReference type="AlphaFoldDB" id="A0AAW1VW79"/>
<evidence type="ECO:0000313" key="3">
    <source>
        <dbReference type="Proteomes" id="UP001457282"/>
    </source>
</evidence>
<feature type="domain" description="MULE transposase" evidence="1">
    <location>
        <begin position="42"/>
        <end position="112"/>
    </location>
</feature>
<comment type="caution">
    <text evidence="2">The sequence shown here is derived from an EMBL/GenBank/DDBJ whole genome shotgun (WGS) entry which is preliminary data.</text>
</comment>
<dbReference type="PROSITE" id="PS51257">
    <property type="entry name" value="PROKAR_LIPOPROTEIN"/>
    <property type="match status" value="1"/>
</dbReference>
<dbReference type="InterPro" id="IPR018289">
    <property type="entry name" value="MULE_transposase_dom"/>
</dbReference>
<evidence type="ECO:0000313" key="2">
    <source>
        <dbReference type="EMBL" id="KAK9912105.1"/>
    </source>
</evidence>
<protein>
    <recommendedName>
        <fullName evidence="1">MULE transposase domain-containing protein</fullName>
    </recommendedName>
</protein>
<dbReference type="PANTHER" id="PTHR47718">
    <property type="entry name" value="OS01G0519700 PROTEIN"/>
    <property type="match status" value="1"/>
</dbReference>
<dbReference type="Proteomes" id="UP001457282">
    <property type="component" value="Unassembled WGS sequence"/>
</dbReference>
<keyword evidence="3" id="KW-1185">Reference proteome</keyword>
<reference evidence="2 3" key="1">
    <citation type="journal article" date="2023" name="G3 (Bethesda)">
        <title>A chromosome-length genome assembly and annotation of blackberry (Rubus argutus, cv. 'Hillquist').</title>
        <authorList>
            <person name="Bruna T."/>
            <person name="Aryal R."/>
            <person name="Dudchenko O."/>
            <person name="Sargent D.J."/>
            <person name="Mead D."/>
            <person name="Buti M."/>
            <person name="Cavallini A."/>
            <person name="Hytonen T."/>
            <person name="Andres J."/>
            <person name="Pham M."/>
            <person name="Weisz D."/>
            <person name="Mascagni F."/>
            <person name="Usai G."/>
            <person name="Natali L."/>
            <person name="Bassil N."/>
            <person name="Fernandez G.E."/>
            <person name="Lomsadze A."/>
            <person name="Armour M."/>
            <person name="Olukolu B."/>
            <person name="Poorten T."/>
            <person name="Britton C."/>
            <person name="Davik J."/>
            <person name="Ashrafi H."/>
            <person name="Aiden E.L."/>
            <person name="Borodovsky M."/>
            <person name="Worthington M."/>
        </authorList>
    </citation>
    <scope>NUCLEOTIDE SEQUENCE [LARGE SCALE GENOMIC DNA]</scope>
    <source>
        <strain evidence="2">PI 553951</strain>
    </source>
</reference>
<organism evidence="2 3">
    <name type="scientific">Rubus argutus</name>
    <name type="common">Southern blackberry</name>
    <dbReference type="NCBI Taxonomy" id="59490"/>
    <lineage>
        <taxon>Eukaryota</taxon>
        <taxon>Viridiplantae</taxon>
        <taxon>Streptophyta</taxon>
        <taxon>Embryophyta</taxon>
        <taxon>Tracheophyta</taxon>
        <taxon>Spermatophyta</taxon>
        <taxon>Magnoliopsida</taxon>
        <taxon>eudicotyledons</taxon>
        <taxon>Gunneridae</taxon>
        <taxon>Pentapetalae</taxon>
        <taxon>rosids</taxon>
        <taxon>fabids</taxon>
        <taxon>Rosales</taxon>
        <taxon>Rosaceae</taxon>
        <taxon>Rosoideae</taxon>
        <taxon>Rosoideae incertae sedis</taxon>
        <taxon>Rubus</taxon>
    </lineage>
</organism>
<dbReference type="Pfam" id="PF10551">
    <property type="entry name" value="MULE"/>
    <property type="match status" value="1"/>
</dbReference>
<evidence type="ECO:0000259" key="1">
    <source>
        <dbReference type="Pfam" id="PF10551"/>
    </source>
</evidence>